<dbReference type="EnsemblPlants" id="HORVU.MOREX.r3.6HG0560450.1">
    <property type="protein sequence ID" value="HORVU.MOREX.r3.6HG0560450.1.CDS1"/>
    <property type="gene ID" value="HORVU.MOREX.r3.6HG0560450"/>
</dbReference>
<accession>A0A8I6YZY7</accession>
<keyword evidence="2" id="KW-1185">Reference proteome</keyword>
<reference evidence="1" key="2">
    <citation type="submission" date="2020-10" db="EMBL/GenBank/DDBJ databases">
        <authorList>
            <person name="Scholz U."/>
            <person name="Mascher M."/>
            <person name="Fiebig A."/>
        </authorList>
    </citation>
    <scope>NUCLEOTIDE SEQUENCE [LARGE SCALE GENOMIC DNA]</scope>
    <source>
        <strain evidence="1">cv. Morex</strain>
    </source>
</reference>
<reference evidence="2" key="1">
    <citation type="journal article" date="2012" name="Nature">
        <title>A physical, genetic and functional sequence assembly of the barley genome.</title>
        <authorList>
            <consortium name="The International Barley Genome Sequencing Consortium"/>
            <person name="Mayer K.F."/>
            <person name="Waugh R."/>
            <person name="Brown J.W."/>
            <person name="Schulman A."/>
            <person name="Langridge P."/>
            <person name="Platzer M."/>
            <person name="Fincher G.B."/>
            <person name="Muehlbauer G.J."/>
            <person name="Sato K."/>
            <person name="Close T.J."/>
            <person name="Wise R.P."/>
            <person name="Stein N."/>
        </authorList>
    </citation>
    <scope>NUCLEOTIDE SEQUENCE [LARGE SCALE GENOMIC DNA]</scope>
    <source>
        <strain evidence="2">cv. Morex</strain>
    </source>
</reference>
<evidence type="ECO:0000313" key="2">
    <source>
        <dbReference type="Proteomes" id="UP000011116"/>
    </source>
</evidence>
<organism evidence="1 2">
    <name type="scientific">Hordeum vulgare subsp. vulgare</name>
    <name type="common">Domesticated barley</name>
    <dbReference type="NCBI Taxonomy" id="112509"/>
    <lineage>
        <taxon>Eukaryota</taxon>
        <taxon>Viridiplantae</taxon>
        <taxon>Streptophyta</taxon>
        <taxon>Embryophyta</taxon>
        <taxon>Tracheophyta</taxon>
        <taxon>Spermatophyta</taxon>
        <taxon>Magnoliopsida</taxon>
        <taxon>Liliopsida</taxon>
        <taxon>Poales</taxon>
        <taxon>Poaceae</taxon>
        <taxon>BOP clade</taxon>
        <taxon>Pooideae</taxon>
        <taxon>Triticodae</taxon>
        <taxon>Triticeae</taxon>
        <taxon>Hordeinae</taxon>
        <taxon>Hordeum</taxon>
    </lineage>
</organism>
<dbReference type="Gramene" id="HORVU.MOREX.r3.6HG0560450.1">
    <property type="protein sequence ID" value="HORVU.MOREX.r3.6HG0560450.1.CDS1"/>
    <property type="gene ID" value="HORVU.MOREX.r3.6HG0560450"/>
</dbReference>
<protein>
    <recommendedName>
        <fullName evidence="3">NBS-LRR resistance-like protein</fullName>
    </recommendedName>
</protein>
<evidence type="ECO:0008006" key="3">
    <source>
        <dbReference type="Google" id="ProtNLM"/>
    </source>
</evidence>
<evidence type="ECO:0000313" key="1">
    <source>
        <dbReference type="EnsemblPlants" id="HORVU.MOREX.r3.6HG0560450.1.CDS1"/>
    </source>
</evidence>
<proteinExistence type="predicted"/>
<dbReference type="InterPro" id="IPR032675">
    <property type="entry name" value="LRR_dom_sf"/>
</dbReference>
<name>A0A8I6YZY7_HORVV</name>
<dbReference type="Gene3D" id="3.80.10.10">
    <property type="entry name" value="Ribonuclease Inhibitor"/>
    <property type="match status" value="1"/>
</dbReference>
<dbReference type="AlphaFoldDB" id="A0A8I6YZY7"/>
<dbReference type="SUPFAM" id="SSF52058">
    <property type="entry name" value="L domain-like"/>
    <property type="match status" value="1"/>
</dbReference>
<dbReference type="PANTHER" id="PTHR36766:SF40">
    <property type="entry name" value="DISEASE RESISTANCE PROTEIN RGA3"/>
    <property type="match status" value="1"/>
</dbReference>
<dbReference type="Proteomes" id="UP000011116">
    <property type="component" value="Chromosome 6H"/>
</dbReference>
<dbReference type="Gramene" id="HORVU.MOREX.r2.6HG0465570.1">
    <property type="protein sequence ID" value="HORVU.MOREX.r2.6HG0465570.1.CDS.1"/>
    <property type="gene ID" value="HORVU.MOREX.r2.6HG0465570"/>
</dbReference>
<dbReference type="PANTHER" id="PTHR36766">
    <property type="entry name" value="PLANT BROAD-SPECTRUM MILDEW RESISTANCE PROTEIN RPW8"/>
    <property type="match status" value="1"/>
</dbReference>
<sequence>MDLPTLVTGEGWLPALQSLQRLRIGLSPMFMSALSFSHHIFPSSLQFVELIGVEGMGTLDPLSNLSSLVTLELGCCGQDLKCQGLRSLLTTGSKLNALRVFGSPRIFAGWDPHPRLTLEDVEGEEEQQPLRVLRTDAVMGLLAAPIFSFISSSLTELVLNGYGSQGMQRFSKDQEEALQLLYSLQELEFWRFHKLQQLPAGPRNLTSLKILSIYDCPAILALPNNGLPKSLQELGVYYDCSKELNQQCRGLWGTIPRIRIG</sequence>
<reference evidence="1" key="3">
    <citation type="submission" date="2022-01" db="UniProtKB">
        <authorList>
            <consortium name="EnsemblPlants"/>
        </authorList>
    </citation>
    <scope>IDENTIFICATION</scope>
    <source>
        <strain evidence="1">subsp. vulgare</strain>
    </source>
</reference>